<protein>
    <submittedName>
        <fullName evidence="1">Uncharacterized protein</fullName>
    </submittedName>
</protein>
<gene>
    <name evidence="1" type="ORF">S06H3_35499</name>
</gene>
<comment type="caution">
    <text evidence="1">The sequence shown here is derived from an EMBL/GenBank/DDBJ whole genome shotgun (WGS) entry which is preliminary data.</text>
</comment>
<feature type="non-terminal residue" evidence="1">
    <location>
        <position position="1"/>
    </location>
</feature>
<evidence type="ECO:0000313" key="1">
    <source>
        <dbReference type="EMBL" id="GAI23465.1"/>
    </source>
</evidence>
<reference evidence="1" key="1">
    <citation type="journal article" date="2014" name="Front. Microbiol.">
        <title>High frequency of phylogenetically diverse reductive dehalogenase-homologous genes in deep subseafloor sedimentary metagenomes.</title>
        <authorList>
            <person name="Kawai M."/>
            <person name="Futagami T."/>
            <person name="Toyoda A."/>
            <person name="Takaki Y."/>
            <person name="Nishi S."/>
            <person name="Hori S."/>
            <person name="Arai W."/>
            <person name="Tsubouchi T."/>
            <person name="Morono Y."/>
            <person name="Uchiyama I."/>
            <person name="Ito T."/>
            <person name="Fujiyama A."/>
            <person name="Inagaki F."/>
            <person name="Takami H."/>
        </authorList>
    </citation>
    <scope>NUCLEOTIDE SEQUENCE</scope>
    <source>
        <strain evidence="1">Expedition CK06-06</strain>
    </source>
</reference>
<proteinExistence type="predicted"/>
<name>X1N9G9_9ZZZZ</name>
<dbReference type="EMBL" id="BARV01021417">
    <property type="protein sequence ID" value="GAI23465.1"/>
    <property type="molecule type" value="Genomic_DNA"/>
</dbReference>
<accession>X1N9G9</accession>
<organism evidence="1">
    <name type="scientific">marine sediment metagenome</name>
    <dbReference type="NCBI Taxonomy" id="412755"/>
    <lineage>
        <taxon>unclassified sequences</taxon>
        <taxon>metagenomes</taxon>
        <taxon>ecological metagenomes</taxon>
    </lineage>
</organism>
<sequence>LGKKPEMTPTPLGWVKNRFAIKALIMTVTKTTIIFSNTLYISGDVKIMTTAMPEKTKGQTLSLIPVKEFIAVATPKLLPNSNPALIKYAETPTKTASHLPYLSETTLRIELCETTPNRDAITVKTTIETTAAIKIHMS</sequence>
<dbReference type="AlphaFoldDB" id="X1N9G9"/>